<evidence type="ECO:0000313" key="1">
    <source>
        <dbReference type="EMBL" id="CAH0044741.1"/>
    </source>
</evidence>
<dbReference type="EMBL" id="CABFOC020000007">
    <property type="protein sequence ID" value="CAH0044741.1"/>
    <property type="molecule type" value="Genomic_DNA"/>
</dbReference>
<keyword evidence="2" id="KW-1185">Reference proteome</keyword>
<dbReference type="AlphaFoldDB" id="A0A9N9YTS9"/>
<name>A0A9N9YTS9_9HYPO</name>
<comment type="caution">
    <text evidence="1">The sequence shown here is derived from an EMBL/GenBank/DDBJ whole genome shotgun (WGS) entry which is preliminary data.</text>
</comment>
<reference evidence="1 2" key="2">
    <citation type="submission" date="2021-10" db="EMBL/GenBank/DDBJ databases">
        <authorList>
            <person name="Piombo E."/>
        </authorList>
    </citation>
    <scope>NUCLEOTIDE SEQUENCE [LARGE SCALE GENOMIC DNA]</scope>
</reference>
<gene>
    <name evidence="1" type="ORF">CSOL1703_00010480</name>
</gene>
<dbReference type="Proteomes" id="UP000775872">
    <property type="component" value="Unassembled WGS sequence"/>
</dbReference>
<evidence type="ECO:0000313" key="2">
    <source>
        <dbReference type="Proteomes" id="UP000775872"/>
    </source>
</evidence>
<organism evidence="1 2">
    <name type="scientific">Clonostachys solani</name>
    <dbReference type="NCBI Taxonomy" id="160281"/>
    <lineage>
        <taxon>Eukaryota</taxon>
        <taxon>Fungi</taxon>
        <taxon>Dikarya</taxon>
        <taxon>Ascomycota</taxon>
        <taxon>Pezizomycotina</taxon>
        <taxon>Sordariomycetes</taxon>
        <taxon>Hypocreomycetidae</taxon>
        <taxon>Hypocreales</taxon>
        <taxon>Bionectriaceae</taxon>
        <taxon>Clonostachys</taxon>
    </lineage>
</organism>
<accession>A0A9N9YTS9</accession>
<proteinExistence type="predicted"/>
<reference evidence="2" key="1">
    <citation type="submission" date="2019-06" db="EMBL/GenBank/DDBJ databases">
        <authorList>
            <person name="Broberg M."/>
        </authorList>
    </citation>
    <scope>NUCLEOTIDE SEQUENCE [LARGE SCALE GENOMIC DNA]</scope>
</reference>
<sequence length="143" mass="15607">MIPGPVTQLPLGPCVYLDVASVSHIPNDQGNAAAPLARHGRQSLLCGLDWSLTGPQQNHEGPFPGETDFNVGKNVPTQTRIAFLSMDSGSSFEDLAFFLGQPLALFLAQINQTHAAHKRYPLNTIFQCYPIIITSTFPWSQTE</sequence>
<protein>
    <submittedName>
        <fullName evidence="1">Uncharacterized protein</fullName>
    </submittedName>
</protein>